<reference evidence="3" key="1">
    <citation type="journal article" date="2020" name="Plant J.">
        <title>Transposons played a major role in the diversification between the closely related almond and peach genomes: results from the almond genome sequence.</title>
        <authorList>
            <person name="Alioto T."/>
            <person name="Alexiou K.G."/>
            <person name="Bardil A."/>
            <person name="Barteri F."/>
            <person name="Castanera R."/>
            <person name="Cruz F."/>
            <person name="Dhingra A."/>
            <person name="Duval H."/>
            <person name="Fernandez I Marti A."/>
            <person name="Frias L."/>
            <person name="Galan B."/>
            <person name="Garcia J.L."/>
            <person name="Howad W."/>
            <person name="Gomez-Garrido J."/>
            <person name="Gut M."/>
            <person name="Julca I."/>
            <person name="Morata J."/>
            <person name="Puigdomenech P."/>
            <person name="Ribeca P."/>
            <person name="Rubio Cabetas M.J."/>
            <person name="Vlasova A."/>
            <person name="Wirthensohn M."/>
            <person name="Garcia-Mas J."/>
            <person name="Gabaldon T."/>
            <person name="Casacuberta J.M."/>
            <person name="Arus P."/>
        </authorList>
    </citation>
    <scope>NUCLEOTIDE SEQUENCE [LARGE SCALE GENOMIC DNA]</scope>
    <source>
        <strain evidence="3">cv. Texas</strain>
    </source>
</reference>
<dbReference type="InParanoid" id="A0A5E4FCJ5"/>
<protein>
    <submittedName>
        <fullName evidence="2">PREDICTED: cyclin-dependent kinase 2</fullName>
    </submittedName>
</protein>
<dbReference type="GO" id="GO:0005524">
    <property type="term" value="F:ATP binding"/>
    <property type="evidence" value="ECO:0007669"/>
    <property type="project" value="InterPro"/>
</dbReference>
<dbReference type="InterPro" id="IPR000719">
    <property type="entry name" value="Prot_kinase_dom"/>
</dbReference>
<dbReference type="AlphaFoldDB" id="A0A5E4FCJ5"/>
<dbReference type="Proteomes" id="UP000327085">
    <property type="component" value="Chromosome 2"/>
</dbReference>
<dbReference type="GO" id="GO:0004672">
    <property type="term" value="F:protein kinase activity"/>
    <property type="evidence" value="ECO:0007669"/>
    <property type="project" value="InterPro"/>
</dbReference>
<sequence>MASGSSRYLFLDRDVHEPIRFSSYGAKNIMTGEKVRIKVYEEKDGEREKQFRFYKELYLFQELWDCRYLVQLNDYRKMEDQLHRLVIENIPTGMVPLSATVVEVRQIKSLFYQVLKTLESLHCQEMLFQLNPKSVYFNEDTIKVDGISGMVMIKTFDDKEIITPLRYKAPELCLHWEQT</sequence>
<keyword evidence="2" id="KW-0418">Kinase</keyword>
<dbReference type="Gene3D" id="3.30.200.20">
    <property type="entry name" value="Phosphorylase Kinase, domain 1"/>
    <property type="match status" value="1"/>
</dbReference>
<evidence type="ECO:0000313" key="3">
    <source>
        <dbReference type="Proteomes" id="UP000327085"/>
    </source>
</evidence>
<gene>
    <name evidence="2" type="ORF">ALMOND_2B031965</name>
</gene>
<feature type="domain" description="Protein kinase" evidence="1">
    <location>
        <begin position="1"/>
        <end position="179"/>
    </location>
</feature>
<organism evidence="2 3">
    <name type="scientific">Prunus dulcis</name>
    <name type="common">Almond</name>
    <name type="synonym">Amygdalus dulcis</name>
    <dbReference type="NCBI Taxonomy" id="3755"/>
    <lineage>
        <taxon>Eukaryota</taxon>
        <taxon>Viridiplantae</taxon>
        <taxon>Streptophyta</taxon>
        <taxon>Embryophyta</taxon>
        <taxon>Tracheophyta</taxon>
        <taxon>Spermatophyta</taxon>
        <taxon>Magnoliopsida</taxon>
        <taxon>eudicotyledons</taxon>
        <taxon>Gunneridae</taxon>
        <taxon>Pentapetalae</taxon>
        <taxon>rosids</taxon>
        <taxon>fabids</taxon>
        <taxon>Rosales</taxon>
        <taxon>Rosaceae</taxon>
        <taxon>Amygdaloideae</taxon>
        <taxon>Amygdaleae</taxon>
        <taxon>Prunus</taxon>
    </lineage>
</organism>
<dbReference type="InterPro" id="IPR011009">
    <property type="entry name" value="Kinase-like_dom_sf"/>
</dbReference>
<proteinExistence type="predicted"/>
<evidence type="ECO:0000259" key="1">
    <source>
        <dbReference type="PROSITE" id="PS50011"/>
    </source>
</evidence>
<evidence type="ECO:0000313" key="2">
    <source>
        <dbReference type="EMBL" id="VVA25552.1"/>
    </source>
</evidence>
<keyword evidence="2" id="KW-0808">Transferase</keyword>
<dbReference type="EMBL" id="CABIKO010000095">
    <property type="protein sequence ID" value="VVA25552.1"/>
    <property type="molecule type" value="Genomic_DNA"/>
</dbReference>
<name>A0A5E4FCJ5_PRUDU</name>
<dbReference type="PROSITE" id="PS50011">
    <property type="entry name" value="PROTEIN_KINASE_DOM"/>
    <property type="match status" value="1"/>
</dbReference>
<dbReference type="Gramene" id="VVA25552">
    <property type="protein sequence ID" value="VVA25552"/>
    <property type="gene ID" value="Prudul26B031965"/>
</dbReference>
<accession>A0A5E4FCJ5</accession>
<dbReference type="SUPFAM" id="SSF56112">
    <property type="entry name" value="Protein kinase-like (PK-like)"/>
    <property type="match status" value="1"/>
</dbReference>
<dbReference type="Gene3D" id="1.10.510.10">
    <property type="entry name" value="Transferase(Phosphotransferase) domain 1"/>
    <property type="match status" value="1"/>
</dbReference>